<keyword evidence="5" id="KW-1133">Transmembrane helix</keyword>
<dbReference type="Gene3D" id="1.10.287.470">
    <property type="entry name" value="Helix hairpin bin"/>
    <property type="match status" value="1"/>
</dbReference>
<dbReference type="SUPFAM" id="SSF111369">
    <property type="entry name" value="HlyD-like secretion proteins"/>
    <property type="match status" value="1"/>
</dbReference>
<accession>A0A2T1DN86</accession>
<feature type="coiled-coil region" evidence="3">
    <location>
        <begin position="110"/>
        <end position="199"/>
    </location>
</feature>
<dbReference type="OrthoDB" id="9778236at2"/>
<evidence type="ECO:0000256" key="1">
    <source>
        <dbReference type="ARBA" id="ARBA00004196"/>
    </source>
</evidence>
<comment type="subcellular location">
    <subcellularLocation>
        <location evidence="1">Cell envelope</location>
    </subcellularLocation>
</comment>
<reference evidence="6 7" key="1">
    <citation type="submission" date="2018-02" db="EMBL/GenBank/DDBJ databases">
        <authorList>
            <person name="Cohen D.B."/>
            <person name="Kent A.D."/>
        </authorList>
    </citation>
    <scope>NUCLEOTIDE SEQUENCE [LARGE SCALE GENOMIC DNA]</scope>
    <source>
        <strain evidence="6 7">ULC007</strain>
    </source>
</reference>
<proteinExistence type="predicted"/>
<reference evidence="6 7" key="2">
    <citation type="submission" date="2018-03" db="EMBL/GenBank/DDBJ databases">
        <title>The ancient ancestry and fast evolution of plastids.</title>
        <authorList>
            <person name="Moore K.R."/>
            <person name="Magnabosco C."/>
            <person name="Momper L."/>
            <person name="Gold D.A."/>
            <person name="Bosak T."/>
            <person name="Fournier G.P."/>
        </authorList>
    </citation>
    <scope>NUCLEOTIDE SEQUENCE [LARGE SCALE GENOMIC DNA]</scope>
    <source>
        <strain evidence="6 7">ULC007</strain>
    </source>
</reference>
<dbReference type="Gene3D" id="2.40.50.100">
    <property type="match status" value="1"/>
</dbReference>
<dbReference type="RefSeq" id="WP_073068951.1">
    <property type="nucleotide sequence ID" value="NZ_MPPI01000001.1"/>
</dbReference>
<gene>
    <name evidence="6" type="ORF">C7B65_00450</name>
</gene>
<comment type="caution">
    <text evidence="6">The sequence shown here is derived from an EMBL/GenBank/DDBJ whole genome shotgun (WGS) entry which is preliminary data.</text>
</comment>
<evidence type="ECO:0000256" key="2">
    <source>
        <dbReference type="ARBA" id="ARBA00023054"/>
    </source>
</evidence>
<keyword evidence="7" id="KW-1185">Reference proteome</keyword>
<dbReference type="PANTHER" id="PTHR32347:SF23">
    <property type="entry name" value="BLL5650 PROTEIN"/>
    <property type="match status" value="1"/>
</dbReference>
<dbReference type="STRING" id="1920490.GCA_001895925_00637"/>
<dbReference type="GO" id="GO:0030313">
    <property type="term" value="C:cell envelope"/>
    <property type="evidence" value="ECO:0007669"/>
    <property type="project" value="UniProtKB-SubCell"/>
</dbReference>
<evidence type="ECO:0000256" key="3">
    <source>
        <dbReference type="SAM" id="Coils"/>
    </source>
</evidence>
<keyword evidence="5" id="KW-0472">Membrane</keyword>
<dbReference type="Gene3D" id="2.40.30.170">
    <property type="match status" value="1"/>
</dbReference>
<sequence>MTQTLPGSVDAPQGLPGTAAKAKRPPKALLLLPIAVVLAGISYGIWRLLPHAGSGVLRLSGRIEVYETQIGVKRTGRVESVAVREGAAVKRGQLLMKLDDSNDQLLQDQLRGAAARVLNAQQEAEQARSTIVGAQSAIAEIDSQIQEAELNVQQSQGDTDGRVNQSRSQVATAKAQLAQAVAQAKQSEAQQKLAALNQERYASLVKEGAINQQQFDQTEAAFYTAQADYQAKLAGIEAARQQLSATQGGLTQTESSSLNPTIRNTQVAALVQKREQSQAQLRVAIAQLRAAEARIKDAESARQQVLTQIKDSKQDLNVVSPLDGIVTARSVEPGAVVDSQAKLLTLIDPKTVYLRGFLPQGDIGNVRVGQTVRVYLDSATDKPIAGTVISIDPQASFTPENIYFQKDRVKQVVGVRIGVENPDGCNNPANPYAAEGLPCAKQGMPADADIVLAR</sequence>
<keyword evidence="5" id="KW-0812">Transmembrane</keyword>
<evidence type="ECO:0000256" key="4">
    <source>
        <dbReference type="SAM" id="MobiDB-lite"/>
    </source>
</evidence>
<organism evidence="6 7">
    <name type="scientific">Phormidesmis priestleyi ULC007</name>
    <dbReference type="NCBI Taxonomy" id="1920490"/>
    <lineage>
        <taxon>Bacteria</taxon>
        <taxon>Bacillati</taxon>
        <taxon>Cyanobacteriota</taxon>
        <taxon>Cyanophyceae</taxon>
        <taxon>Leptolyngbyales</taxon>
        <taxon>Leptolyngbyaceae</taxon>
        <taxon>Phormidesmis</taxon>
    </lineage>
</organism>
<name>A0A2T1DN86_9CYAN</name>
<dbReference type="AlphaFoldDB" id="A0A2T1DN86"/>
<dbReference type="Proteomes" id="UP000238634">
    <property type="component" value="Unassembled WGS sequence"/>
</dbReference>
<evidence type="ECO:0000256" key="5">
    <source>
        <dbReference type="SAM" id="Phobius"/>
    </source>
</evidence>
<dbReference type="PRINTS" id="PR01490">
    <property type="entry name" value="RTXTOXIND"/>
</dbReference>
<keyword evidence="2 3" id="KW-0175">Coiled coil</keyword>
<dbReference type="PANTHER" id="PTHR32347">
    <property type="entry name" value="EFFLUX SYSTEM COMPONENT YKNX-RELATED"/>
    <property type="match status" value="1"/>
</dbReference>
<feature type="transmembrane region" description="Helical" evidence="5">
    <location>
        <begin position="28"/>
        <end position="49"/>
    </location>
</feature>
<feature type="coiled-coil region" evidence="3">
    <location>
        <begin position="274"/>
        <end position="315"/>
    </location>
</feature>
<evidence type="ECO:0000313" key="7">
    <source>
        <dbReference type="Proteomes" id="UP000238634"/>
    </source>
</evidence>
<dbReference type="EMBL" id="PVWG01000001">
    <property type="protein sequence ID" value="PSB21929.1"/>
    <property type="molecule type" value="Genomic_DNA"/>
</dbReference>
<feature type="region of interest" description="Disordered" evidence="4">
    <location>
        <begin position="1"/>
        <end position="21"/>
    </location>
</feature>
<protein>
    <submittedName>
        <fullName evidence="6">Uncharacterized protein</fullName>
    </submittedName>
</protein>
<evidence type="ECO:0000313" key="6">
    <source>
        <dbReference type="EMBL" id="PSB21929.1"/>
    </source>
</evidence>
<dbReference type="InterPro" id="IPR050465">
    <property type="entry name" value="UPF0194_transport"/>
</dbReference>